<reference evidence="1" key="1">
    <citation type="submission" date="2022-06" db="EMBL/GenBank/DDBJ databases">
        <title>Phylogenomic reconstructions and comparative analyses of Kickxellomycotina fungi.</title>
        <authorList>
            <person name="Reynolds N.K."/>
            <person name="Stajich J.E."/>
            <person name="Barry K."/>
            <person name="Grigoriev I.V."/>
            <person name="Crous P."/>
            <person name="Smith M.E."/>
        </authorList>
    </citation>
    <scope>NUCLEOTIDE SEQUENCE</scope>
    <source>
        <strain evidence="1">RSA 2271</strain>
    </source>
</reference>
<gene>
    <name evidence="1" type="ORF">EV182_001092</name>
</gene>
<protein>
    <submittedName>
        <fullName evidence="1">Uncharacterized protein</fullName>
    </submittedName>
</protein>
<comment type="caution">
    <text evidence="1">The sequence shown here is derived from an EMBL/GenBank/DDBJ whole genome shotgun (WGS) entry which is preliminary data.</text>
</comment>
<dbReference type="EMBL" id="JAMZIH010000125">
    <property type="protein sequence ID" value="KAJ1679901.1"/>
    <property type="molecule type" value="Genomic_DNA"/>
</dbReference>
<accession>A0ACC1HX42</accession>
<organism evidence="1 2">
    <name type="scientific">Spiromyces aspiralis</name>
    <dbReference type="NCBI Taxonomy" id="68401"/>
    <lineage>
        <taxon>Eukaryota</taxon>
        <taxon>Fungi</taxon>
        <taxon>Fungi incertae sedis</taxon>
        <taxon>Zoopagomycota</taxon>
        <taxon>Kickxellomycotina</taxon>
        <taxon>Kickxellomycetes</taxon>
        <taxon>Kickxellales</taxon>
        <taxon>Kickxellaceae</taxon>
        <taxon>Spiromyces</taxon>
    </lineage>
</organism>
<keyword evidence="2" id="KW-1185">Reference proteome</keyword>
<evidence type="ECO:0000313" key="1">
    <source>
        <dbReference type="EMBL" id="KAJ1679901.1"/>
    </source>
</evidence>
<name>A0ACC1HX42_9FUNG</name>
<evidence type="ECO:0000313" key="2">
    <source>
        <dbReference type="Proteomes" id="UP001145114"/>
    </source>
</evidence>
<dbReference type="Proteomes" id="UP001145114">
    <property type="component" value="Unassembled WGS sequence"/>
</dbReference>
<sequence length="982" mass="110604">MSYSADTMRSRKQASMAVAYDDAAVLNGDTSIGSGSTKFSGSPNLPESETAYTSSSAVGGEDEKVSNTAYAYEKKGLSWKLAQNTAAPLKGAAGASRFRITRQQWIVLGVITLIAAYVRLWRLSHPHNVVFDEVHFGKFAGKYINQTYFFDVHPPLAKMMFAWTGRLVGYDGVFDFKSIGLDYLAAHIPYVGMRTLPAFLGLALVPITYVTLAAFGQSPDACAFGAIIVTLETALITQSRLILLDASLIFFTGLTAMFWGLFFTESRTPFSRRWWVYLALTGVSMGNALSCKWVGLFLVASVGFWTIKDLWEKLGDLSIPARDFARHFLARALCLIAIPLVVYVFWFGIHFRTLHKSGDGNSFMSPEFQTTLSGVNLGGTPRDIYYGSRIRIRHDATNAGYLHSHASNYETGSKQQQVTLYGFRDDNNYWLITRTKEDEDKYANATDPEQFVPIKNGDIVRLKHYKTARRLHSHDVRPPITHNDYQNEVSGYGWEGFDGDSNDHWRVQILEGDSRVPESKEKLMAIYSKFRLIHVNQRCALFSNRKKLPKWAFEQTEVTCMKGAKYPKTLWRIETNVLDPKPEKVPLAYYRKPGLLAKVIEANKVMWRVNNGLTKSHPYESRPSAWPLLRRGIAFWGENTHQIYLLGNPIIWWLSSLSVVIFAAVLVFIVLRDQRGFHDRLGGIRERYLESTGWFCLSWLMHYFPFFIMGRQLFLHHYLPALWFAILALVSTLDLFTLRASRRVRQAVFGLVLLWAIRMYFQYGHLAYGTTWDRKGCERSKWFSTWDYDCKRAPIAGGAIKATTTTTFTDTTAAAADNVAVTAGQNSAEEGEQPQDGAALVKQAADLLKGENVDINHPPPAENIDPNQLEEELNRPAPKMDHEALQADPKKPHEHSAHNDLTDQQQKDHAGNTDGQADNAKPADEHKDHEEIVGKEGLQAPPTQGSTKDTAVKREVADKKEAEETSTIEEPKNGNDTSDKQQ</sequence>
<proteinExistence type="predicted"/>